<evidence type="ECO:0000256" key="1">
    <source>
        <dbReference type="ARBA" id="ARBA00022801"/>
    </source>
</evidence>
<name>A0A511W7A5_9BACI</name>
<dbReference type="NCBIfam" id="TIGR02883">
    <property type="entry name" value="spore_cwlD"/>
    <property type="match status" value="1"/>
</dbReference>
<evidence type="ECO:0000259" key="2">
    <source>
        <dbReference type="SMART" id="SM00646"/>
    </source>
</evidence>
<evidence type="ECO:0000313" key="3">
    <source>
        <dbReference type="EMBL" id="GEN46964.1"/>
    </source>
</evidence>
<sequence length="243" mass="27258">MKRLFFIILWVLGLILLIYLLKVPVPTLLQPASVTSPLAGQVIVIDPGHGGVDGGADYGDLQEKTITLQTSFYLRDYLQEAGALVYLTREEDVDLAPEGMQGYSKRKAHDIRERVSFIQDHEADIFISIHLNSVLNESWSGAQTFYYPEDDENKALAQSIQARLQESVNTNRQALGINQIYILKHANTTSALVEAGFLSHPEERALLVTEEYQRRLASAMYEGIVEYVVGLQNDENQSSQITE</sequence>
<reference evidence="3 4" key="1">
    <citation type="submission" date="2019-07" db="EMBL/GenBank/DDBJ databases">
        <title>Whole genome shotgun sequence of Alkalibacillus haloalkaliphilus NBRC 103110.</title>
        <authorList>
            <person name="Hosoyama A."/>
            <person name="Uohara A."/>
            <person name="Ohji S."/>
            <person name="Ichikawa N."/>
        </authorList>
    </citation>
    <scope>NUCLEOTIDE SEQUENCE [LARGE SCALE GENOMIC DNA]</scope>
    <source>
        <strain evidence="3 4">NBRC 103110</strain>
    </source>
</reference>
<accession>A0A511W7A5</accession>
<feature type="domain" description="MurNAc-LAA" evidence="2">
    <location>
        <begin position="115"/>
        <end position="225"/>
    </location>
</feature>
<dbReference type="SUPFAM" id="SSF53187">
    <property type="entry name" value="Zn-dependent exopeptidases"/>
    <property type="match status" value="1"/>
</dbReference>
<organism evidence="3 4">
    <name type="scientific">Alkalibacillus haloalkaliphilus</name>
    <dbReference type="NCBI Taxonomy" id="94136"/>
    <lineage>
        <taxon>Bacteria</taxon>
        <taxon>Bacillati</taxon>
        <taxon>Bacillota</taxon>
        <taxon>Bacilli</taxon>
        <taxon>Bacillales</taxon>
        <taxon>Bacillaceae</taxon>
        <taxon>Alkalibacillus</taxon>
    </lineage>
</organism>
<dbReference type="PANTHER" id="PTHR30404">
    <property type="entry name" value="N-ACETYLMURAMOYL-L-ALANINE AMIDASE"/>
    <property type="match status" value="1"/>
</dbReference>
<dbReference type="PANTHER" id="PTHR30404:SF0">
    <property type="entry name" value="N-ACETYLMURAMOYL-L-ALANINE AMIDASE AMIC"/>
    <property type="match status" value="1"/>
</dbReference>
<dbReference type="SMART" id="SM00646">
    <property type="entry name" value="Ami_3"/>
    <property type="match status" value="1"/>
</dbReference>
<dbReference type="OrthoDB" id="9806267at2"/>
<dbReference type="EMBL" id="BJYA01000020">
    <property type="protein sequence ID" value="GEN46964.1"/>
    <property type="molecule type" value="Genomic_DNA"/>
</dbReference>
<keyword evidence="1" id="KW-0378">Hydrolase</keyword>
<gene>
    <name evidence="3" type="primary">cwlD</name>
    <name evidence="3" type="ORF">AHA02nite_27400</name>
</gene>
<protein>
    <submittedName>
        <fullName evidence="3">Germination-specific N-acetylmuramoyl-L-alanine amidase</fullName>
    </submittedName>
</protein>
<comment type="caution">
    <text evidence="3">The sequence shown here is derived from an EMBL/GenBank/DDBJ whole genome shotgun (WGS) entry which is preliminary data.</text>
</comment>
<dbReference type="AlphaFoldDB" id="A0A511W7A5"/>
<dbReference type="InterPro" id="IPR014234">
    <property type="entry name" value="Spore_CwlD"/>
</dbReference>
<proteinExistence type="predicted"/>
<dbReference type="Proteomes" id="UP000321440">
    <property type="component" value="Unassembled WGS sequence"/>
</dbReference>
<dbReference type="GO" id="GO:0008745">
    <property type="term" value="F:N-acetylmuramoyl-L-alanine amidase activity"/>
    <property type="evidence" value="ECO:0007669"/>
    <property type="project" value="InterPro"/>
</dbReference>
<dbReference type="Pfam" id="PF01520">
    <property type="entry name" value="Amidase_3"/>
    <property type="match status" value="1"/>
</dbReference>
<dbReference type="RefSeq" id="WP_146818232.1">
    <property type="nucleotide sequence ID" value="NZ_BJYA01000020.1"/>
</dbReference>
<dbReference type="GO" id="GO:0009253">
    <property type="term" value="P:peptidoglycan catabolic process"/>
    <property type="evidence" value="ECO:0007669"/>
    <property type="project" value="InterPro"/>
</dbReference>
<keyword evidence="4" id="KW-1185">Reference proteome</keyword>
<dbReference type="InterPro" id="IPR050695">
    <property type="entry name" value="N-acetylmuramoyl_amidase_3"/>
</dbReference>
<dbReference type="GO" id="GO:0030288">
    <property type="term" value="C:outer membrane-bounded periplasmic space"/>
    <property type="evidence" value="ECO:0007669"/>
    <property type="project" value="TreeGrafter"/>
</dbReference>
<dbReference type="Gene3D" id="3.40.630.40">
    <property type="entry name" value="Zn-dependent exopeptidases"/>
    <property type="match status" value="1"/>
</dbReference>
<dbReference type="CDD" id="cd02696">
    <property type="entry name" value="MurNAc-LAA"/>
    <property type="match status" value="1"/>
</dbReference>
<evidence type="ECO:0000313" key="4">
    <source>
        <dbReference type="Proteomes" id="UP000321440"/>
    </source>
</evidence>
<dbReference type="InterPro" id="IPR002508">
    <property type="entry name" value="MurNAc-LAA_cat"/>
</dbReference>